<keyword evidence="2" id="KW-1185">Reference proteome</keyword>
<dbReference type="Proteomes" id="UP000295252">
    <property type="component" value="Chromosome II"/>
</dbReference>
<organism evidence="1 2">
    <name type="scientific">Coffea canephora</name>
    <name type="common">Robusta coffee</name>
    <dbReference type="NCBI Taxonomy" id="49390"/>
    <lineage>
        <taxon>Eukaryota</taxon>
        <taxon>Viridiplantae</taxon>
        <taxon>Streptophyta</taxon>
        <taxon>Embryophyta</taxon>
        <taxon>Tracheophyta</taxon>
        <taxon>Spermatophyta</taxon>
        <taxon>Magnoliopsida</taxon>
        <taxon>eudicotyledons</taxon>
        <taxon>Gunneridae</taxon>
        <taxon>Pentapetalae</taxon>
        <taxon>asterids</taxon>
        <taxon>lamiids</taxon>
        <taxon>Gentianales</taxon>
        <taxon>Rubiaceae</taxon>
        <taxon>Ixoroideae</taxon>
        <taxon>Gardenieae complex</taxon>
        <taxon>Bertiereae - Coffeeae clade</taxon>
        <taxon>Coffeeae</taxon>
        <taxon>Coffea</taxon>
    </lineage>
</organism>
<sequence length="300" mass="33878">MEYLTWCCEAGSLIHTPTSTPVPKTQLAGGKRREEKEKSLIRRQKEIANGTSKLVAEDIADAKRYCGAEDSIPNQKNQNLEISYTRINGWDINGSQNSSRNPYDKDCSLLVQNRSTLAVESLTRQTRLVCIKPAGFCHIYGMTFLSNLFNLPITPSWALLSFQRENYNLQLWNWELRVSVFLISLSLESLQTSLLTSQFSPSLSNLQRLIETNKIRRNEQANQATISLCLLKRSLDLLIAEAFPIFVVLASCKHGRRTFISQILPQALSYVDSRPVPQTAINSRGLPQLLQTCMKTETPP</sequence>
<reference evidence="2" key="1">
    <citation type="journal article" date="2014" name="Science">
        <title>The coffee genome provides insight into the convergent evolution of caffeine biosynthesis.</title>
        <authorList>
            <person name="Denoeud F."/>
            <person name="Carretero-Paulet L."/>
            <person name="Dereeper A."/>
            <person name="Droc G."/>
            <person name="Guyot R."/>
            <person name="Pietrella M."/>
            <person name="Zheng C."/>
            <person name="Alberti A."/>
            <person name="Anthony F."/>
            <person name="Aprea G."/>
            <person name="Aury J.M."/>
            <person name="Bento P."/>
            <person name="Bernard M."/>
            <person name="Bocs S."/>
            <person name="Campa C."/>
            <person name="Cenci A."/>
            <person name="Combes M.C."/>
            <person name="Crouzillat D."/>
            <person name="Da Silva C."/>
            <person name="Daddiego L."/>
            <person name="De Bellis F."/>
            <person name="Dussert S."/>
            <person name="Garsmeur O."/>
            <person name="Gayraud T."/>
            <person name="Guignon V."/>
            <person name="Jahn K."/>
            <person name="Jamilloux V."/>
            <person name="Joet T."/>
            <person name="Labadie K."/>
            <person name="Lan T."/>
            <person name="Leclercq J."/>
            <person name="Lepelley M."/>
            <person name="Leroy T."/>
            <person name="Li L.T."/>
            <person name="Librado P."/>
            <person name="Lopez L."/>
            <person name="Munoz A."/>
            <person name="Noel B."/>
            <person name="Pallavicini A."/>
            <person name="Perrotta G."/>
            <person name="Poncet V."/>
            <person name="Pot D."/>
            <person name="Priyono X."/>
            <person name="Rigoreau M."/>
            <person name="Rouard M."/>
            <person name="Rozas J."/>
            <person name="Tranchant-Dubreuil C."/>
            <person name="VanBuren R."/>
            <person name="Zhang Q."/>
            <person name="Andrade A.C."/>
            <person name="Argout X."/>
            <person name="Bertrand B."/>
            <person name="de Kochko A."/>
            <person name="Graziosi G."/>
            <person name="Henry R.J."/>
            <person name="Jayarama X."/>
            <person name="Ming R."/>
            <person name="Nagai C."/>
            <person name="Rounsley S."/>
            <person name="Sankoff D."/>
            <person name="Giuliano G."/>
            <person name="Albert V.A."/>
            <person name="Wincker P."/>
            <person name="Lashermes P."/>
        </authorList>
    </citation>
    <scope>NUCLEOTIDE SEQUENCE [LARGE SCALE GENOMIC DNA]</scope>
    <source>
        <strain evidence="2">cv. DH200-94</strain>
    </source>
</reference>
<dbReference type="AlphaFoldDB" id="A0A068USQ0"/>
<proteinExistence type="predicted"/>
<accession>A0A068USQ0</accession>
<evidence type="ECO:0000313" key="1">
    <source>
        <dbReference type="EMBL" id="CDP11461.1"/>
    </source>
</evidence>
<protein>
    <submittedName>
        <fullName evidence="1">Uncharacterized protein</fullName>
    </submittedName>
</protein>
<name>A0A068USQ0_COFCA</name>
<evidence type="ECO:0000313" key="2">
    <source>
        <dbReference type="Proteomes" id="UP000295252"/>
    </source>
</evidence>
<gene>
    <name evidence="1" type="ORF">GSCOC_T00033725001</name>
</gene>
<dbReference type="EMBL" id="HG739139">
    <property type="protein sequence ID" value="CDP11461.1"/>
    <property type="molecule type" value="Genomic_DNA"/>
</dbReference>
<dbReference type="InParanoid" id="A0A068USQ0"/>
<dbReference type="Gramene" id="CDP11461">
    <property type="protein sequence ID" value="CDP11461"/>
    <property type="gene ID" value="GSCOC_T00033725001"/>
</dbReference>